<dbReference type="OrthoDB" id="1190024at2"/>
<gene>
    <name evidence="1" type="ORF">DEJ50_32530</name>
</gene>
<protein>
    <submittedName>
        <fullName evidence="1">SMI1/KNR4 family protein</fullName>
    </submittedName>
</protein>
<dbReference type="AlphaFoldDB" id="A0A5P2D9P3"/>
<evidence type="ECO:0000313" key="2">
    <source>
        <dbReference type="Proteomes" id="UP000325211"/>
    </source>
</evidence>
<dbReference type="SUPFAM" id="SSF160631">
    <property type="entry name" value="SMI1/KNR4-like"/>
    <property type="match status" value="1"/>
</dbReference>
<sequence>MDSRIPRLRRKLARIPYTPNRSYSFGEERHEFRLGPRLTKGRADAFQAEHDVELPQPYRDFLTTMGGSGASPYYGLIPLEDCTLFTMNSRDDDATSNSRGFSRAYRPTRRGDLFLNVIERGCSDLVLIGITGPLTGRMLIGNADGFWGPNVSSAPDFLAWYERWLDHMAAGQDNGALELTSPQLRAHPIRQRLAHLP</sequence>
<accession>A0A5P2D9P3</accession>
<organism evidence="1 2">
    <name type="scientific">Streptomyces venezuelae</name>
    <dbReference type="NCBI Taxonomy" id="54571"/>
    <lineage>
        <taxon>Bacteria</taxon>
        <taxon>Bacillati</taxon>
        <taxon>Actinomycetota</taxon>
        <taxon>Actinomycetes</taxon>
        <taxon>Kitasatosporales</taxon>
        <taxon>Streptomycetaceae</taxon>
        <taxon>Streptomyces</taxon>
    </lineage>
</organism>
<evidence type="ECO:0000313" key="1">
    <source>
        <dbReference type="EMBL" id="QES51874.1"/>
    </source>
</evidence>
<dbReference type="EMBL" id="CP029190">
    <property type="protein sequence ID" value="QES51874.1"/>
    <property type="molecule type" value="Genomic_DNA"/>
</dbReference>
<dbReference type="InterPro" id="IPR037883">
    <property type="entry name" value="Knr4/Smi1-like_sf"/>
</dbReference>
<proteinExistence type="predicted"/>
<dbReference type="Proteomes" id="UP000325211">
    <property type="component" value="Chromosome"/>
</dbReference>
<reference evidence="1 2" key="1">
    <citation type="submission" date="2018-05" db="EMBL/GenBank/DDBJ databases">
        <title>Streptomyces venezuelae.</title>
        <authorList>
            <person name="Kim W."/>
            <person name="Lee N."/>
            <person name="Cho B.-K."/>
        </authorList>
    </citation>
    <scope>NUCLEOTIDE SEQUENCE [LARGE SCALE GENOMIC DNA]</scope>
    <source>
        <strain evidence="1 2">ATCC 21782</strain>
    </source>
</reference>
<dbReference type="RefSeq" id="WP_150211620.1">
    <property type="nucleotide sequence ID" value="NZ_CP029190.1"/>
</dbReference>
<name>A0A5P2D9P3_STRVZ</name>